<dbReference type="SUPFAM" id="SSF53850">
    <property type="entry name" value="Periplasmic binding protein-like II"/>
    <property type="match status" value="1"/>
</dbReference>
<sequence>MPLSPLRFMAPLVALLAGFVAPRPAAAQDYPVRPIQLIVPTSPGGTLDLSSRMLAPLWSEFLGQPVVIQNRAGGASAIGTRAVAQAAPDGYTLLVASDSSFVTVPLTRNDTGYTLDSFTMLFSYGVGSLFVAVHAASPYQSLADVAEAARREPGKLTYASYGIASLAHFGGTMLWRALGVDVGHIPYRSTAEANVALLGRQVDIGITGSLGGSSDASRVRVLATSAPQRLAYAPQVPTMRELGHDVELGFTNTVAGPRGLPPAVTARLLAAHRAVMEKYGTTLRDRLLAAELTPVDLDGATALAGMREREARFRAVLGAMSLQE</sequence>
<dbReference type="PIRSF" id="PIRSF017082">
    <property type="entry name" value="YflP"/>
    <property type="match status" value="1"/>
</dbReference>
<evidence type="ECO:0000256" key="2">
    <source>
        <dbReference type="SAM" id="SignalP"/>
    </source>
</evidence>
<dbReference type="AlphaFoldDB" id="A0A1I3X6S9"/>
<feature type="chain" id="PRO_5011566908" evidence="2">
    <location>
        <begin position="28"/>
        <end position="324"/>
    </location>
</feature>
<dbReference type="RefSeq" id="WP_092953700.1">
    <property type="nucleotide sequence ID" value="NZ_FOSQ01000001.1"/>
</dbReference>
<dbReference type="STRING" id="1123062.SAMN02745775_10127"/>
<keyword evidence="3" id="KW-0675">Receptor</keyword>
<dbReference type="OrthoDB" id="7250553at2"/>
<evidence type="ECO:0000313" key="4">
    <source>
        <dbReference type="Proteomes" id="UP000199473"/>
    </source>
</evidence>
<keyword evidence="2" id="KW-0732">Signal</keyword>
<gene>
    <name evidence="3" type="ORF">SAMN02745775_10127</name>
</gene>
<dbReference type="Gene3D" id="3.40.190.10">
    <property type="entry name" value="Periplasmic binding protein-like II"/>
    <property type="match status" value="1"/>
</dbReference>
<accession>A0A1I3X6S9</accession>
<name>A0A1I3X6S9_9PROT</name>
<dbReference type="PANTHER" id="PTHR42928">
    <property type="entry name" value="TRICARBOXYLATE-BINDING PROTEIN"/>
    <property type="match status" value="1"/>
</dbReference>
<dbReference type="Gene3D" id="3.40.190.150">
    <property type="entry name" value="Bordetella uptake gene, domain 1"/>
    <property type="match status" value="1"/>
</dbReference>
<dbReference type="PANTHER" id="PTHR42928:SF5">
    <property type="entry name" value="BLR1237 PROTEIN"/>
    <property type="match status" value="1"/>
</dbReference>
<protein>
    <submittedName>
        <fullName evidence="3">Tripartite-type tricarboxylate transporter, receptor component TctC</fullName>
    </submittedName>
</protein>
<dbReference type="Pfam" id="PF03401">
    <property type="entry name" value="TctC"/>
    <property type="match status" value="1"/>
</dbReference>
<proteinExistence type="inferred from homology"/>
<evidence type="ECO:0000256" key="1">
    <source>
        <dbReference type="ARBA" id="ARBA00006987"/>
    </source>
</evidence>
<keyword evidence="4" id="KW-1185">Reference proteome</keyword>
<dbReference type="InterPro" id="IPR042100">
    <property type="entry name" value="Bug_dom1"/>
</dbReference>
<comment type="similarity">
    <text evidence="1">Belongs to the UPF0065 (bug) family.</text>
</comment>
<dbReference type="CDD" id="cd07012">
    <property type="entry name" value="PBP2_Bug_TTT"/>
    <property type="match status" value="1"/>
</dbReference>
<dbReference type="EMBL" id="FOSQ01000001">
    <property type="protein sequence ID" value="SFK15254.1"/>
    <property type="molecule type" value="Genomic_DNA"/>
</dbReference>
<reference evidence="3 4" key="1">
    <citation type="submission" date="2016-10" db="EMBL/GenBank/DDBJ databases">
        <authorList>
            <person name="de Groot N.N."/>
        </authorList>
    </citation>
    <scope>NUCLEOTIDE SEQUENCE [LARGE SCALE GENOMIC DNA]</scope>
    <source>
        <strain evidence="3 4">DSM 19981</strain>
    </source>
</reference>
<organism evidence="3 4">
    <name type="scientific">Falsiroseomonas stagni DSM 19981</name>
    <dbReference type="NCBI Taxonomy" id="1123062"/>
    <lineage>
        <taxon>Bacteria</taxon>
        <taxon>Pseudomonadati</taxon>
        <taxon>Pseudomonadota</taxon>
        <taxon>Alphaproteobacteria</taxon>
        <taxon>Acetobacterales</taxon>
        <taxon>Roseomonadaceae</taxon>
        <taxon>Falsiroseomonas</taxon>
    </lineage>
</organism>
<dbReference type="Proteomes" id="UP000199473">
    <property type="component" value="Unassembled WGS sequence"/>
</dbReference>
<dbReference type="InterPro" id="IPR005064">
    <property type="entry name" value="BUG"/>
</dbReference>
<feature type="signal peptide" evidence="2">
    <location>
        <begin position="1"/>
        <end position="27"/>
    </location>
</feature>
<evidence type="ECO:0000313" key="3">
    <source>
        <dbReference type="EMBL" id="SFK15254.1"/>
    </source>
</evidence>